<reference evidence="9 10" key="1">
    <citation type="submission" date="2024-03" db="EMBL/GenBank/DDBJ databases">
        <authorList>
            <person name="Gkanogiannis A."/>
            <person name="Becerra Lopez-Lavalle L."/>
        </authorList>
    </citation>
    <scope>NUCLEOTIDE SEQUENCE [LARGE SCALE GENOMIC DNA]</scope>
</reference>
<keyword evidence="3" id="KW-0238">DNA-binding</keyword>
<keyword evidence="10" id="KW-1185">Reference proteome</keyword>
<keyword evidence="4" id="KW-0010">Activator</keyword>
<evidence type="ECO:0000256" key="5">
    <source>
        <dbReference type="ARBA" id="ARBA00023163"/>
    </source>
</evidence>
<evidence type="ECO:0000256" key="3">
    <source>
        <dbReference type="ARBA" id="ARBA00023125"/>
    </source>
</evidence>
<dbReference type="PANTHER" id="PTHR31985:SF111">
    <property type="entry name" value="ETHYLENE-RESPONSIVE TRANSCRIPTION FACTOR ERF021"/>
    <property type="match status" value="1"/>
</dbReference>
<dbReference type="PANTHER" id="PTHR31985">
    <property type="entry name" value="ETHYLENE-RESPONSIVE TRANSCRIPTION FACTOR ERF042-RELATED"/>
    <property type="match status" value="1"/>
</dbReference>
<dbReference type="CDD" id="cd00018">
    <property type="entry name" value="AP2"/>
    <property type="match status" value="1"/>
</dbReference>
<evidence type="ECO:0000256" key="1">
    <source>
        <dbReference type="ARBA" id="ARBA00004123"/>
    </source>
</evidence>
<dbReference type="Pfam" id="PF00847">
    <property type="entry name" value="AP2"/>
    <property type="match status" value="1"/>
</dbReference>
<keyword evidence="2" id="KW-0805">Transcription regulation</keyword>
<evidence type="ECO:0000313" key="10">
    <source>
        <dbReference type="Proteomes" id="UP001642487"/>
    </source>
</evidence>
<feature type="domain" description="AP2/ERF" evidence="8">
    <location>
        <begin position="2"/>
        <end position="59"/>
    </location>
</feature>
<organism evidence="9 10">
    <name type="scientific">Citrullus colocynthis</name>
    <name type="common">colocynth</name>
    <dbReference type="NCBI Taxonomy" id="252529"/>
    <lineage>
        <taxon>Eukaryota</taxon>
        <taxon>Viridiplantae</taxon>
        <taxon>Streptophyta</taxon>
        <taxon>Embryophyta</taxon>
        <taxon>Tracheophyta</taxon>
        <taxon>Spermatophyta</taxon>
        <taxon>Magnoliopsida</taxon>
        <taxon>eudicotyledons</taxon>
        <taxon>Gunneridae</taxon>
        <taxon>Pentapetalae</taxon>
        <taxon>rosids</taxon>
        <taxon>fabids</taxon>
        <taxon>Cucurbitales</taxon>
        <taxon>Cucurbitaceae</taxon>
        <taxon>Benincaseae</taxon>
        <taxon>Citrullus</taxon>
    </lineage>
</organism>
<evidence type="ECO:0000256" key="7">
    <source>
        <dbReference type="ARBA" id="ARBA00024343"/>
    </source>
</evidence>
<protein>
    <recommendedName>
        <fullName evidence="8">AP2/ERF domain-containing protein</fullName>
    </recommendedName>
</protein>
<proteinExistence type="inferred from homology"/>
<keyword evidence="6" id="KW-0539">Nucleus</keyword>
<dbReference type="Proteomes" id="UP001642487">
    <property type="component" value="Chromosome 9"/>
</dbReference>
<accession>A0ABP0ZCE6</accession>
<comment type="subcellular location">
    <subcellularLocation>
        <location evidence="1">Nucleus</location>
    </subcellularLocation>
</comment>
<dbReference type="Gene3D" id="3.30.730.10">
    <property type="entry name" value="AP2/ERF domain"/>
    <property type="match status" value="1"/>
</dbReference>
<evidence type="ECO:0000313" key="9">
    <source>
        <dbReference type="EMBL" id="CAK9329753.1"/>
    </source>
</evidence>
<keyword evidence="5" id="KW-0804">Transcription</keyword>
<name>A0ABP0ZCE6_9ROSI</name>
<dbReference type="EMBL" id="OZ021743">
    <property type="protein sequence ID" value="CAK9329753.1"/>
    <property type="molecule type" value="Genomic_DNA"/>
</dbReference>
<dbReference type="SUPFAM" id="SSF54171">
    <property type="entry name" value="DNA-binding domain"/>
    <property type="match status" value="1"/>
</dbReference>
<evidence type="ECO:0000256" key="4">
    <source>
        <dbReference type="ARBA" id="ARBA00023159"/>
    </source>
</evidence>
<dbReference type="InterPro" id="IPR001471">
    <property type="entry name" value="AP2/ERF_dom"/>
</dbReference>
<dbReference type="PRINTS" id="PR00367">
    <property type="entry name" value="ETHRSPELEMNT"/>
</dbReference>
<sequence>MSYRGVRKRKWGQWVAEIHDPCRKKQIWLGSFKTAEMAAKAYDAFAFYLRGSKARLNFPDNVQNLPSFPSNPTLHQIRMLLRQSAEGRAPSSSEVSGFNIEEEDMVETAPITSGLSPPQSTPLSPSHIKALSEWPMYSPLHIMEDDICDYFDPDCASADHFDATTSLWLP</sequence>
<comment type="similarity">
    <text evidence="7">Belongs to the AP2/ERF transcription factor family. ERF subfamily.</text>
</comment>
<evidence type="ECO:0000256" key="6">
    <source>
        <dbReference type="ARBA" id="ARBA00023242"/>
    </source>
</evidence>
<dbReference type="InterPro" id="IPR051032">
    <property type="entry name" value="AP2/ERF_TF_ERF_subfamily"/>
</dbReference>
<gene>
    <name evidence="9" type="ORF">CITCOLO1_LOCUS22231</name>
</gene>
<dbReference type="InterPro" id="IPR036955">
    <property type="entry name" value="AP2/ERF_dom_sf"/>
</dbReference>
<dbReference type="PROSITE" id="PS51032">
    <property type="entry name" value="AP2_ERF"/>
    <property type="match status" value="1"/>
</dbReference>
<evidence type="ECO:0000256" key="2">
    <source>
        <dbReference type="ARBA" id="ARBA00023015"/>
    </source>
</evidence>
<dbReference type="InterPro" id="IPR016177">
    <property type="entry name" value="DNA-bd_dom_sf"/>
</dbReference>
<evidence type="ECO:0000259" key="8">
    <source>
        <dbReference type="PROSITE" id="PS51032"/>
    </source>
</evidence>
<dbReference type="SMART" id="SM00380">
    <property type="entry name" value="AP2"/>
    <property type="match status" value="1"/>
</dbReference>